<protein>
    <submittedName>
        <fullName evidence="1">Uncharacterized protein</fullName>
    </submittedName>
</protein>
<dbReference type="EMBL" id="JASUBT010000013">
    <property type="protein sequence ID" value="MDL4937091.1"/>
    <property type="molecule type" value="Genomic_DNA"/>
</dbReference>
<evidence type="ECO:0000313" key="1">
    <source>
        <dbReference type="EMBL" id="MBA0972784.1"/>
    </source>
</evidence>
<evidence type="ECO:0000313" key="2">
    <source>
        <dbReference type="EMBL" id="MDL4937091.1"/>
    </source>
</evidence>
<gene>
    <name evidence="1" type="ORF">HWH42_09355</name>
    <name evidence="2" type="ORF">QRX88_15405</name>
</gene>
<name>A0ABD4HNR5_ENTGA</name>
<dbReference type="AlphaFoldDB" id="A0ABD4HNR5"/>
<proteinExistence type="predicted"/>
<comment type="caution">
    <text evidence="1">The sequence shown here is derived from an EMBL/GenBank/DDBJ whole genome shotgun (WGS) entry which is preliminary data.</text>
</comment>
<dbReference type="Proteomes" id="UP000571857">
    <property type="component" value="Unassembled WGS sequence"/>
</dbReference>
<organism evidence="1 3">
    <name type="scientific">Enterococcus gallinarum</name>
    <dbReference type="NCBI Taxonomy" id="1353"/>
    <lineage>
        <taxon>Bacteria</taxon>
        <taxon>Bacillati</taxon>
        <taxon>Bacillota</taxon>
        <taxon>Bacilli</taxon>
        <taxon>Lactobacillales</taxon>
        <taxon>Enterococcaceae</taxon>
        <taxon>Enterococcus</taxon>
    </lineage>
</organism>
<reference evidence="2 4" key="2">
    <citation type="submission" date="2023-06" db="EMBL/GenBank/DDBJ databases">
        <title>Acute promotion of culturable opportunistic pathogens and persistent increase of antibiotic resistance following antibiotic exposure in mouse gut microbiota.</title>
        <authorList>
            <person name="Li L."/>
            <person name="Wang B."/>
            <person name="Sun Y."/>
            <person name="Wang M."/>
            <person name="Xu H."/>
        </authorList>
    </citation>
    <scope>NUCLEOTIDE SEQUENCE [LARGE SCALE GENOMIC DNA]</scope>
    <source>
        <strain evidence="2 4">CRI2_2</strain>
    </source>
</reference>
<dbReference type="RefSeq" id="WP_103301182.1">
    <property type="nucleotide sequence ID" value="NZ_CAKOCH010000018.1"/>
</dbReference>
<evidence type="ECO:0000313" key="3">
    <source>
        <dbReference type="Proteomes" id="UP000571857"/>
    </source>
</evidence>
<sequence length="170" mass="19509">MAEITNKGPGVLHLTLGLDVFLTYDDTGKKIKTIQLSKSRLGELFRNNIVTRTSITRVKKIGLIIGVNNKLVINIEEIVGLDEKGPIVLNVDNEKTQAKYADKDIFQMSYFEFIASNEQELSPIQIEMLYKINQKYTAYLEEQISAIKAKRRKRNIRRSAIAHQKNSRRK</sequence>
<reference evidence="1 3" key="1">
    <citation type="submission" date="2020-06" db="EMBL/GenBank/DDBJ databases">
        <title>Crossreactivity between MHC class I-restricted antigens from cancer cells and an enterococcal bacteriophage.</title>
        <authorList>
            <person name="Fluckiger A."/>
            <person name="Daillere R."/>
            <person name="Sassi M."/>
            <person name="Cattoir V."/>
            <person name="Kroemer G."/>
            <person name="Zitvogel L."/>
        </authorList>
    </citation>
    <scope>NUCLEOTIDE SEQUENCE [LARGE SCALE GENOMIC DNA]</scope>
    <source>
        <strain evidence="1 3">EG4</strain>
    </source>
</reference>
<evidence type="ECO:0000313" key="4">
    <source>
        <dbReference type="Proteomes" id="UP001241571"/>
    </source>
</evidence>
<dbReference type="EMBL" id="JABXJK010000048">
    <property type="protein sequence ID" value="MBA0972784.1"/>
    <property type="molecule type" value="Genomic_DNA"/>
</dbReference>
<accession>A0ABD4HNR5</accession>
<dbReference type="Proteomes" id="UP001241571">
    <property type="component" value="Unassembled WGS sequence"/>
</dbReference>